<keyword evidence="2" id="KW-1185">Reference proteome</keyword>
<reference evidence="1 2" key="1">
    <citation type="journal article" date="2023" name="Limnol Oceanogr Lett">
        <title>Environmental adaptations by the intertidal Antarctic cyanobacterium Halotia branconii CENA392 as revealed using long-read genome sequencing.</title>
        <authorList>
            <person name="Dextro R.B."/>
            <person name="Delbaje E."/>
            <person name="Freitas P.N.N."/>
            <person name="Geraldes V."/>
            <person name="Pinto E."/>
            <person name="Long P.F."/>
            <person name="Fiore M.F."/>
        </authorList>
    </citation>
    <scope>NUCLEOTIDE SEQUENCE [LARGE SCALE GENOMIC DNA]</scope>
    <source>
        <strain evidence="1 2">CENA392</strain>
    </source>
</reference>
<organism evidence="1 2">
    <name type="scientific">Halotia branconii CENA392</name>
    <dbReference type="NCBI Taxonomy" id="1539056"/>
    <lineage>
        <taxon>Bacteria</taxon>
        <taxon>Bacillati</taxon>
        <taxon>Cyanobacteriota</taxon>
        <taxon>Cyanophyceae</taxon>
        <taxon>Nostocales</taxon>
        <taxon>Nodulariaceae</taxon>
        <taxon>Halotia</taxon>
    </lineage>
</organism>
<gene>
    <name evidence="1" type="ORF">QI031_08325</name>
</gene>
<proteinExistence type="predicted"/>
<dbReference type="AlphaFoldDB" id="A0AAJ6PB21"/>
<name>A0AAJ6PB21_9CYAN</name>
<evidence type="ECO:0000313" key="1">
    <source>
        <dbReference type="EMBL" id="WGV27479.1"/>
    </source>
</evidence>
<accession>A0AAJ6PB21</accession>
<evidence type="ECO:0000313" key="2">
    <source>
        <dbReference type="Proteomes" id="UP001223520"/>
    </source>
</evidence>
<dbReference type="Proteomes" id="UP001223520">
    <property type="component" value="Chromosome"/>
</dbReference>
<sequence>MEDYKTPHGKVALEFATALANGKFEDAYQLLSSSICGNWSPSVLQDTYEEMIEYSSTPTNYIQVEAVMTDWPGKQPQDIGWAYTLIACDGETEAVTVIVCTENEKHLIRDIEWGRP</sequence>
<dbReference type="KEGG" id="hbq:QI031_08325"/>
<dbReference type="RefSeq" id="WP_281484718.1">
    <property type="nucleotide sequence ID" value="NZ_CP124543.1"/>
</dbReference>
<protein>
    <submittedName>
        <fullName evidence="1">Uncharacterized protein</fullName>
    </submittedName>
</protein>
<dbReference type="EMBL" id="CP124543">
    <property type="protein sequence ID" value="WGV27479.1"/>
    <property type="molecule type" value="Genomic_DNA"/>
</dbReference>